<dbReference type="KEGG" id="brb:EH207_11465"/>
<reference evidence="1 2" key="1">
    <citation type="submission" date="2018-11" db="EMBL/GenBank/DDBJ databases">
        <title>Genome sequences of Brenneria nigrifluens and Brenneria rubrifaciens.</title>
        <authorList>
            <person name="Poret-Peterson A.T."/>
            <person name="McClean A.E."/>
            <person name="Kluepfel D.A."/>
        </authorList>
    </citation>
    <scope>NUCLEOTIDE SEQUENCE [LARGE SCALE GENOMIC DNA]</scope>
    <source>
        <strain evidence="1 2">6D370</strain>
    </source>
</reference>
<dbReference type="OrthoDB" id="3173483at2"/>
<keyword evidence="1" id="KW-0456">Lyase</keyword>
<dbReference type="Proteomes" id="UP000299580">
    <property type="component" value="Chromosome"/>
</dbReference>
<dbReference type="RefSeq" id="WP_137714104.1">
    <property type="nucleotide sequence ID" value="NZ_CP034035.1"/>
</dbReference>
<name>A0A4P8QPU7_9GAMM</name>
<dbReference type="InterPro" id="IPR010005">
    <property type="entry name" value="Formate_DH_maturation_HycH"/>
</dbReference>
<dbReference type="EMBL" id="CP034035">
    <property type="protein sequence ID" value="QCR09091.1"/>
    <property type="molecule type" value="Genomic_DNA"/>
</dbReference>
<dbReference type="AlphaFoldDB" id="A0A4P8QPU7"/>
<evidence type="ECO:0000313" key="1">
    <source>
        <dbReference type="EMBL" id="QCR09091.1"/>
    </source>
</evidence>
<protein>
    <submittedName>
        <fullName evidence="1">Formate hydrogenlyase maturation protein HycH</fullName>
    </submittedName>
</protein>
<dbReference type="Pfam" id="PF07450">
    <property type="entry name" value="HycH"/>
    <property type="match status" value="1"/>
</dbReference>
<dbReference type="NCBIfam" id="NF011664">
    <property type="entry name" value="PRK15084.1"/>
    <property type="match status" value="1"/>
</dbReference>
<dbReference type="GO" id="GO:0016829">
    <property type="term" value="F:lyase activity"/>
    <property type="evidence" value="ECO:0007669"/>
    <property type="project" value="UniProtKB-KW"/>
</dbReference>
<proteinExistence type="predicted"/>
<sequence length="146" mass="16423">MSAKVIFYALSQKFLDTKDNPDAKGAADIKDPVPQQAQQVMYYSLAIGHHVGVIDCLKKILICPQPDYQRWIAQLPEGEAKRKMAGLLKFGEITIDISHTRLLGHAFGTLRAEQDDYAAWTQTLLAYLGAIERETALYLMVKRLDD</sequence>
<keyword evidence="2" id="KW-1185">Reference proteome</keyword>
<gene>
    <name evidence="1" type="primary">hycH</name>
    <name evidence="1" type="ORF">EH207_11465</name>
</gene>
<organism evidence="1 2">
    <name type="scientific">Brenneria rubrifaciens</name>
    <dbReference type="NCBI Taxonomy" id="55213"/>
    <lineage>
        <taxon>Bacteria</taxon>
        <taxon>Pseudomonadati</taxon>
        <taxon>Pseudomonadota</taxon>
        <taxon>Gammaproteobacteria</taxon>
        <taxon>Enterobacterales</taxon>
        <taxon>Pectobacteriaceae</taxon>
        <taxon>Brenneria</taxon>
    </lineage>
</organism>
<accession>A0A4P8QPU7</accession>
<evidence type="ECO:0000313" key="2">
    <source>
        <dbReference type="Proteomes" id="UP000299580"/>
    </source>
</evidence>